<name>A0AA39LIU9_9BILA</name>
<keyword evidence="4" id="KW-1185">Reference proteome</keyword>
<evidence type="ECO:0000313" key="3">
    <source>
        <dbReference type="EMBL" id="KAK0398659.1"/>
    </source>
</evidence>
<feature type="region of interest" description="Disordered" evidence="1">
    <location>
        <begin position="1"/>
        <end position="22"/>
    </location>
</feature>
<accession>A0AA39LIU9</accession>
<gene>
    <name evidence="3" type="ORF">QR680_002697</name>
</gene>
<dbReference type="EMBL" id="JAUCMV010000005">
    <property type="protein sequence ID" value="KAK0398659.1"/>
    <property type="molecule type" value="Genomic_DNA"/>
</dbReference>
<protein>
    <submittedName>
        <fullName evidence="3">Uncharacterized protein</fullName>
    </submittedName>
</protein>
<keyword evidence="2" id="KW-0812">Transmembrane</keyword>
<dbReference type="Proteomes" id="UP001175271">
    <property type="component" value="Unassembled WGS sequence"/>
</dbReference>
<sequence>MTAGQMYAVDRPQSAARSMDGEEDDACSSLHADEMLLLMYLYSALYFPGWKDNVAGIMDLRTEINALDIIEVPQSFTSSPNGLYRLRQEQQLNELSSDHFCLDKTYFSVSVALVMIVSLASLTISAILIMKRKVKVGL</sequence>
<comment type="caution">
    <text evidence="3">The sequence shown here is derived from an EMBL/GenBank/DDBJ whole genome shotgun (WGS) entry which is preliminary data.</text>
</comment>
<reference evidence="3" key="1">
    <citation type="submission" date="2023-06" db="EMBL/GenBank/DDBJ databases">
        <title>Genomic analysis of the entomopathogenic nematode Steinernema hermaphroditum.</title>
        <authorList>
            <person name="Schwarz E.M."/>
            <person name="Heppert J.K."/>
            <person name="Baniya A."/>
            <person name="Schwartz H.T."/>
            <person name="Tan C.-H."/>
            <person name="Antoshechkin I."/>
            <person name="Sternberg P.W."/>
            <person name="Goodrich-Blair H."/>
            <person name="Dillman A.R."/>
        </authorList>
    </citation>
    <scope>NUCLEOTIDE SEQUENCE</scope>
    <source>
        <strain evidence="3">PS9179</strain>
        <tissue evidence="3">Whole animal</tissue>
    </source>
</reference>
<proteinExistence type="predicted"/>
<keyword evidence="2" id="KW-1133">Transmembrane helix</keyword>
<dbReference type="AlphaFoldDB" id="A0AA39LIU9"/>
<keyword evidence="2" id="KW-0472">Membrane</keyword>
<evidence type="ECO:0000256" key="2">
    <source>
        <dbReference type="SAM" id="Phobius"/>
    </source>
</evidence>
<evidence type="ECO:0000313" key="4">
    <source>
        <dbReference type="Proteomes" id="UP001175271"/>
    </source>
</evidence>
<organism evidence="3 4">
    <name type="scientific">Steinernema hermaphroditum</name>
    <dbReference type="NCBI Taxonomy" id="289476"/>
    <lineage>
        <taxon>Eukaryota</taxon>
        <taxon>Metazoa</taxon>
        <taxon>Ecdysozoa</taxon>
        <taxon>Nematoda</taxon>
        <taxon>Chromadorea</taxon>
        <taxon>Rhabditida</taxon>
        <taxon>Tylenchina</taxon>
        <taxon>Panagrolaimomorpha</taxon>
        <taxon>Strongyloidoidea</taxon>
        <taxon>Steinernematidae</taxon>
        <taxon>Steinernema</taxon>
    </lineage>
</organism>
<feature type="transmembrane region" description="Helical" evidence="2">
    <location>
        <begin position="106"/>
        <end position="129"/>
    </location>
</feature>
<evidence type="ECO:0000256" key="1">
    <source>
        <dbReference type="SAM" id="MobiDB-lite"/>
    </source>
</evidence>